<dbReference type="EMBL" id="BART01020281">
    <property type="protein sequence ID" value="GAH02355.1"/>
    <property type="molecule type" value="Genomic_DNA"/>
</dbReference>
<dbReference type="InterPro" id="IPR013983">
    <property type="entry name" value="Ald_Fedxn_OxRdtase_N"/>
</dbReference>
<dbReference type="SUPFAM" id="SSF56228">
    <property type="entry name" value="Aldehyde ferredoxin oxidoreductase, N-terminal domain"/>
    <property type="match status" value="1"/>
</dbReference>
<organism evidence="2">
    <name type="scientific">marine sediment metagenome</name>
    <dbReference type="NCBI Taxonomy" id="412755"/>
    <lineage>
        <taxon>unclassified sequences</taxon>
        <taxon>metagenomes</taxon>
        <taxon>ecological metagenomes</taxon>
    </lineage>
</organism>
<name>X1D280_9ZZZZ</name>
<evidence type="ECO:0000313" key="2">
    <source>
        <dbReference type="EMBL" id="GAH02355.1"/>
    </source>
</evidence>
<dbReference type="Gene3D" id="3.60.9.10">
    <property type="entry name" value="Aldehyde ferredoxin oxidoreductase, N-terminal domain"/>
    <property type="match status" value="1"/>
</dbReference>
<dbReference type="SMART" id="SM00790">
    <property type="entry name" value="AFOR_N"/>
    <property type="match status" value="1"/>
</dbReference>
<gene>
    <name evidence="2" type="ORF">S01H4_37715</name>
</gene>
<protein>
    <recommendedName>
        <fullName evidence="1">Aldehyde ferredoxin oxidoreductase N-terminal domain-containing protein</fullName>
    </recommendedName>
</protein>
<dbReference type="PANTHER" id="PTHR30038:SF0">
    <property type="entry name" value="TUNGSTEN-CONTAINING ALDEHYDE FERREDOXIN OXIDOREDUCTASE"/>
    <property type="match status" value="1"/>
</dbReference>
<dbReference type="GO" id="GO:0016625">
    <property type="term" value="F:oxidoreductase activity, acting on the aldehyde or oxo group of donors, iron-sulfur protein as acceptor"/>
    <property type="evidence" value="ECO:0007669"/>
    <property type="project" value="InterPro"/>
</dbReference>
<dbReference type="Pfam" id="PF02730">
    <property type="entry name" value="AFOR_N"/>
    <property type="match status" value="1"/>
</dbReference>
<dbReference type="GO" id="GO:0051536">
    <property type="term" value="F:iron-sulfur cluster binding"/>
    <property type="evidence" value="ECO:0007669"/>
    <property type="project" value="InterPro"/>
</dbReference>
<feature type="domain" description="Aldehyde ferredoxin oxidoreductase N-terminal" evidence="1">
    <location>
        <begin position="1"/>
        <end position="207"/>
    </location>
</feature>
<evidence type="ECO:0000259" key="1">
    <source>
        <dbReference type="SMART" id="SM00790"/>
    </source>
</evidence>
<dbReference type="PANTHER" id="PTHR30038">
    <property type="entry name" value="ALDEHYDE FERREDOXIN OXIDOREDUCTASE"/>
    <property type="match status" value="1"/>
</dbReference>
<dbReference type="AlphaFoldDB" id="X1D280"/>
<sequence>MSKILRVNMNELTCKFEDVPEKYKLFGGRALTSSITCDEVLPNCHPLGLNNKIIIAPGIVSGTNAPTSGRISIGGKSPLTGTIKEANSGGLASQKLGKLQIKAIVVEGKPKEKGKLHLLKINKDGAELIPADDLEGKGMYEVDNFLGQRYGNVAIIGIGPAGEMMLTNAGISINDMENRPGRYAGRGGMGAVMGSKGLKAIVIDDDGAPGVEIANKELFDSGRKN</sequence>
<dbReference type="InterPro" id="IPR036503">
    <property type="entry name" value="Ald_Fedxn_OxRdtase_N_sf"/>
</dbReference>
<accession>X1D280</accession>
<dbReference type="InterPro" id="IPR051919">
    <property type="entry name" value="W-dependent_AOR"/>
</dbReference>
<comment type="caution">
    <text evidence="2">The sequence shown here is derived from an EMBL/GenBank/DDBJ whole genome shotgun (WGS) entry which is preliminary data.</text>
</comment>
<reference evidence="2" key="1">
    <citation type="journal article" date="2014" name="Front. Microbiol.">
        <title>High frequency of phylogenetically diverse reductive dehalogenase-homologous genes in deep subseafloor sedimentary metagenomes.</title>
        <authorList>
            <person name="Kawai M."/>
            <person name="Futagami T."/>
            <person name="Toyoda A."/>
            <person name="Takaki Y."/>
            <person name="Nishi S."/>
            <person name="Hori S."/>
            <person name="Arai W."/>
            <person name="Tsubouchi T."/>
            <person name="Morono Y."/>
            <person name="Uchiyama I."/>
            <person name="Ito T."/>
            <person name="Fujiyama A."/>
            <person name="Inagaki F."/>
            <person name="Takami H."/>
        </authorList>
    </citation>
    <scope>NUCLEOTIDE SEQUENCE</scope>
    <source>
        <strain evidence="2">Expedition CK06-06</strain>
    </source>
</reference>
<proteinExistence type="predicted"/>